<dbReference type="GO" id="GO:0005634">
    <property type="term" value="C:nucleus"/>
    <property type="evidence" value="ECO:0007669"/>
    <property type="project" value="TreeGrafter"/>
</dbReference>
<dbReference type="PANTHER" id="PTHR46179">
    <property type="entry name" value="ZINC FINGER PROTEIN"/>
    <property type="match status" value="1"/>
</dbReference>
<feature type="domain" description="C2H2-type" evidence="6">
    <location>
        <begin position="249"/>
        <end position="278"/>
    </location>
</feature>
<keyword evidence="2" id="KW-0677">Repeat</keyword>
<evidence type="ECO:0000256" key="4">
    <source>
        <dbReference type="ARBA" id="ARBA00022833"/>
    </source>
</evidence>
<protein>
    <recommendedName>
        <fullName evidence="6">C2H2-type domain-containing protein</fullName>
    </recommendedName>
</protein>
<dbReference type="PROSITE" id="PS50157">
    <property type="entry name" value="ZINC_FINGER_C2H2_2"/>
    <property type="match status" value="6"/>
</dbReference>
<sequence length="682" mass="77767">MDISNEEKEINETNSTRNLQGQFELNSQIGIQDLPDQIRNISNNKHDTISKSQNLVLYKHVEQKQVLSNLNHYDVPDKNSLLNEKGSNSNELQDNVQSRYQCMFDSCGRTYSTVGNLRTHIKTHKGEYKFKCDDDACGKTFLTSYSLKIHLRVHSKIKPFKCEYNECDKAFNTLYRLRAHERLHNGQTFNCYSEGCMKYFTTLSDLKKHIRTHTREKPYKCKESTCGKAFTASHHLKTHLRIHSGERPYSCKEYNCSKAFSTPQSLKSHLKSHQKTQLNVHNHAKELTNDINQTRLLSDCEVEYQENPNANSSTSDQVGFNLNQDPQFAWTFIGNDSTESAPLHQTVDFSQLFTSNDVQLATPVVTQTLNQARYAAVIETDFSDQFETANILKNYATVNTTEPIPTQLSYHIGTENVENGKDGETLNDTEMQLEDNSIIMEIEKADIDMYDINLTVNSVNNFDVDMLDNAVKQMGIELEEKKCVNEENSLDSSIDFNMCQLNLLSPTKSEDVNTTEVLSSSDDITATWIEAFNNQPASSVTIPESNLSQNDIGFDIFDFYEDLNDTNNNHSLTNNENQEHSNRADMLKNLTVEAEICKCQDCKCTSTSSCQNCSTEITDTHTEQLDNNFNTDDCQEQCCILVCLKTLKQAHQFFNLKNSCKNAHNFHIGCLTTSFCHNIFKT</sequence>
<dbReference type="SMART" id="SM00355">
    <property type="entry name" value="ZnF_C2H2"/>
    <property type="match status" value="6"/>
</dbReference>
<evidence type="ECO:0000256" key="2">
    <source>
        <dbReference type="ARBA" id="ARBA00022737"/>
    </source>
</evidence>
<dbReference type="Pfam" id="PF00096">
    <property type="entry name" value="zf-C2H2"/>
    <property type="match status" value="6"/>
</dbReference>
<feature type="domain" description="C2H2-type" evidence="6">
    <location>
        <begin position="160"/>
        <end position="189"/>
    </location>
</feature>
<evidence type="ECO:0000313" key="8">
    <source>
        <dbReference type="Proteomes" id="UP001431783"/>
    </source>
</evidence>
<evidence type="ECO:0000259" key="6">
    <source>
        <dbReference type="PROSITE" id="PS50157"/>
    </source>
</evidence>
<dbReference type="FunFam" id="3.30.160.60:FF:000446">
    <property type="entry name" value="Zinc finger protein"/>
    <property type="match status" value="1"/>
</dbReference>
<dbReference type="FunFam" id="3.30.160.60:FF:000072">
    <property type="entry name" value="zinc finger protein 143 isoform X1"/>
    <property type="match status" value="2"/>
</dbReference>
<feature type="domain" description="C2H2-type" evidence="6">
    <location>
        <begin position="189"/>
        <end position="218"/>
    </location>
</feature>
<keyword evidence="3 5" id="KW-0863">Zinc-finger</keyword>
<dbReference type="FunFam" id="3.30.160.60:FF:000370">
    <property type="entry name" value="Metal regulatory transcription factor 1"/>
    <property type="match status" value="1"/>
</dbReference>
<gene>
    <name evidence="7" type="ORF">WA026_008268</name>
</gene>
<dbReference type="Proteomes" id="UP001431783">
    <property type="component" value="Unassembled WGS sequence"/>
</dbReference>
<dbReference type="AlphaFoldDB" id="A0AAW1TSE5"/>
<feature type="domain" description="C2H2-type" evidence="6">
    <location>
        <begin position="219"/>
        <end position="248"/>
    </location>
</feature>
<organism evidence="7 8">
    <name type="scientific">Henosepilachna vigintioctopunctata</name>
    <dbReference type="NCBI Taxonomy" id="420089"/>
    <lineage>
        <taxon>Eukaryota</taxon>
        <taxon>Metazoa</taxon>
        <taxon>Ecdysozoa</taxon>
        <taxon>Arthropoda</taxon>
        <taxon>Hexapoda</taxon>
        <taxon>Insecta</taxon>
        <taxon>Pterygota</taxon>
        <taxon>Neoptera</taxon>
        <taxon>Endopterygota</taxon>
        <taxon>Coleoptera</taxon>
        <taxon>Polyphaga</taxon>
        <taxon>Cucujiformia</taxon>
        <taxon>Coccinelloidea</taxon>
        <taxon>Coccinellidae</taxon>
        <taxon>Epilachninae</taxon>
        <taxon>Epilachnini</taxon>
        <taxon>Henosepilachna</taxon>
    </lineage>
</organism>
<accession>A0AAW1TSE5</accession>
<name>A0AAW1TSE5_9CUCU</name>
<dbReference type="PANTHER" id="PTHR46179:SF25">
    <property type="entry name" value="METAL RESPONSE ELEMENT-BINDING TRANSCRIPTION FACTOR-1, ISOFORM C"/>
    <property type="match status" value="1"/>
</dbReference>
<dbReference type="InterPro" id="IPR036236">
    <property type="entry name" value="Znf_C2H2_sf"/>
</dbReference>
<evidence type="ECO:0000313" key="7">
    <source>
        <dbReference type="EMBL" id="KAK9870695.1"/>
    </source>
</evidence>
<dbReference type="InterPro" id="IPR051061">
    <property type="entry name" value="Zinc_finger_trans_reg"/>
</dbReference>
<dbReference type="GO" id="GO:0008270">
    <property type="term" value="F:zinc ion binding"/>
    <property type="evidence" value="ECO:0007669"/>
    <property type="project" value="UniProtKB-KW"/>
</dbReference>
<dbReference type="SUPFAM" id="SSF57667">
    <property type="entry name" value="beta-beta-alpha zinc fingers"/>
    <property type="match status" value="4"/>
</dbReference>
<dbReference type="GO" id="GO:0006357">
    <property type="term" value="P:regulation of transcription by RNA polymerase II"/>
    <property type="evidence" value="ECO:0007669"/>
    <property type="project" value="TreeGrafter"/>
</dbReference>
<evidence type="ECO:0000256" key="1">
    <source>
        <dbReference type="ARBA" id="ARBA00022723"/>
    </source>
</evidence>
<dbReference type="InterPro" id="IPR013087">
    <property type="entry name" value="Znf_C2H2_type"/>
</dbReference>
<evidence type="ECO:0000256" key="5">
    <source>
        <dbReference type="PROSITE-ProRule" id="PRU00042"/>
    </source>
</evidence>
<dbReference type="PROSITE" id="PS00028">
    <property type="entry name" value="ZINC_FINGER_C2H2_1"/>
    <property type="match status" value="6"/>
</dbReference>
<keyword evidence="1" id="KW-0479">Metal-binding</keyword>
<reference evidence="7 8" key="1">
    <citation type="submission" date="2023-03" db="EMBL/GenBank/DDBJ databases">
        <title>Genome insight into feeding habits of ladybird beetles.</title>
        <authorList>
            <person name="Li H.-S."/>
            <person name="Huang Y.-H."/>
            <person name="Pang H."/>
        </authorList>
    </citation>
    <scope>NUCLEOTIDE SEQUENCE [LARGE SCALE GENOMIC DNA]</scope>
    <source>
        <strain evidence="7">SYSU_2023b</strain>
        <tissue evidence="7">Whole body</tissue>
    </source>
</reference>
<feature type="domain" description="C2H2-type" evidence="6">
    <location>
        <begin position="130"/>
        <end position="159"/>
    </location>
</feature>
<comment type="caution">
    <text evidence="7">The sequence shown here is derived from an EMBL/GenBank/DDBJ whole genome shotgun (WGS) entry which is preliminary data.</text>
</comment>
<proteinExistence type="predicted"/>
<evidence type="ECO:0000256" key="3">
    <source>
        <dbReference type="ARBA" id="ARBA00022771"/>
    </source>
</evidence>
<keyword evidence="8" id="KW-1185">Reference proteome</keyword>
<dbReference type="FunFam" id="3.30.160.60:FF:000125">
    <property type="entry name" value="Putative zinc finger protein 143"/>
    <property type="match status" value="1"/>
</dbReference>
<feature type="domain" description="C2H2-type" evidence="6">
    <location>
        <begin position="100"/>
        <end position="129"/>
    </location>
</feature>
<dbReference type="EMBL" id="JARQZJ010000003">
    <property type="protein sequence ID" value="KAK9870695.1"/>
    <property type="molecule type" value="Genomic_DNA"/>
</dbReference>
<dbReference type="FunFam" id="3.30.160.60:FF:000397">
    <property type="entry name" value="Metal regulatory transcription factor 1"/>
    <property type="match status" value="1"/>
</dbReference>
<dbReference type="Gene3D" id="3.30.160.60">
    <property type="entry name" value="Classic Zinc Finger"/>
    <property type="match status" value="6"/>
</dbReference>
<keyword evidence="4" id="KW-0862">Zinc</keyword>